<feature type="region of interest" description="Disordered" evidence="8">
    <location>
        <begin position="1212"/>
        <end position="1311"/>
    </location>
</feature>
<feature type="compositionally biased region" description="Basic and acidic residues" evidence="8">
    <location>
        <begin position="744"/>
        <end position="776"/>
    </location>
</feature>
<dbReference type="Pfam" id="PF13445">
    <property type="entry name" value="zf-RING_UBOX"/>
    <property type="match status" value="1"/>
</dbReference>
<feature type="domain" description="FHA" evidence="9">
    <location>
        <begin position="856"/>
        <end position="911"/>
    </location>
</feature>
<name>A0A565A2H4_PLAVI</name>
<feature type="compositionally biased region" description="Polar residues" evidence="8">
    <location>
        <begin position="130"/>
        <end position="174"/>
    </location>
</feature>
<feature type="compositionally biased region" description="Low complexity" evidence="8">
    <location>
        <begin position="1220"/>
        <end position="1241"/>
    </location>
</feature>
<feature type="compositionally biased region" description="Basic and acidic residues" evidence="8">
    <location>
        <begin position="789"/>
        <end position="807"/>
    </location>
</feature>
<feature type="region of interest" description="Disordered" evidence="8">
    <location>
        <begin position="1411"/>
        <end position="1495"/>
    </location>
</feature>
<feature type="region of interest" description="Disordered" evidence="8">
    <location>
        <begin position="1564"/>
        <end position="1611"/>
    </location>
</feature>
<feature type="region of interest" description="Disordered" evidence="8">
    <location>
        <begin position="952"/>
        <end position="1049"/>
    </location>
</feature>
<feature type="coiled-coil region" evidence="7">
    <location>
        <begin position="288"/>
        <end position="319"/>
    </location>
</feature>
<dbReference type="Pfam" id="PF00498">
    <property type="entry name" value="FHA"/>
    <property type="match status" value="2"/>
</dbReference>
<dbReference type="PROSITE" id="PS00518">
    <property type="entry name" value="ZF_RING_1"/>
    <property type="match status" value="1"/>
</dbReference>
<dbReference type="CDD" id="cd00060">
    <property type="entry name" value="FHA"/>
    <property type="match status" value="2"/>
</dbReference>
<organism evidence="11 12">
    <name type="scientific">Plasmodium vivax</name>
    <name type="common">malaria parasite P. vivax</name>
    <dbReference type="NCBI Taxonomy" id="5855"/>
    <lineage>
        <taxon>Eukaryota</taxon>
        <taxon>Sar</taxon>
        <taxon>Alveolata</taxon>
        <taxon>Apicomplexa</taxon>
        <taxon>Aconoidasida</taxon>
        <taxon>Haemosporida</taxon>
        <taxon>Plasmodiidae</taxon>
        <taxon>Plasmodium</taxon>
        <taxon>Plasmodium (Plasmodium)</taxon>
    </lineage>
</organism>
<dbReference type="SUPFAM" id="SSF49879">
    <property type="entry name" value="SMAD/FHA domain"/>
    <property type="match status" value="2"/>
</dbReference>
<dbReference type="EMBL" id="LT635624">
    <property type="protein sequence ID" value="VUZ98107.1"/>
    <property type="molecule type" value="Genomic_DNA"/>
</dbReference>
<evidence type="ECO:0000256" key="3">
    <source>
        <dbReference type="ARBA" id="ARBA00022723"/>
    </source>
</evidence>
<protein>
    <recommendedName>
        <fullName evidence="2">E3 ubiquitin-protein ligase CHFR</fullName>
    </recommendedName>
</protein>
<dbReference type="Gene3D" id="3.30.40.10">
    <property type="entry name" value="Zinc/RING finger domain, C3HC4 (zinc finger)"/>
    <property type="match status" value="1"/>
</dbReference>
<evidence type="ECO:0000313" key="11">
    <source>
        <dbReference type="EMBL" id="VUZ98107.1"/>
    </source>
</evidence>
<evidence type="ECO:0000256" key="5">
    <source>
        <dbReference type="ARBA" id="ARBA00022833"/>
    </source>
</evidence>
<keyword evidence="7" id="KW-0175">Coiled coil</keyword>
<evidence type="ECO:0000256" key="7">
    <source>
        <dbReference type="SAM" id="Coils"/>
    </source>
</evidence>
<dbReference type="InterPro" id="IPR008984">
    <property type="entry name" value="SMAD_FHA_dom_sf"/>
</dbReference>
<dbReference type="GO" id="GO:0008270">
    <property type="term" value="F:zinc ion binding"/>
    <property type="evidence" value="ECO:0007669"/>
    <property type="project" value="UniProtKB-KW"/>
</dbReference>
<feature type="compositionally biased region" description="Low complexity" evidence="8">
    <location>
        <begin position="1171"/>
        <end position="1194"/>
    </location>
</feature>
<dbReference type="Proteomes" id="UP000220605">
    <property type="component" value="Chromosome 13"/>
</dbReference>
<evidence type="ECO:0000256" key="1">
    <source>
        <dbReference type="ARBA" id="ARBA00005797"/>
    </source>
</evidence>
<evidence type="ECO:0000256" key="4">
    <source>
        <dbReference type="ARBA" id="ARBA00022771"/>
    </source>
</evidence>
<evidence type="ECO:0000256" key="8">
    <source>
        <dbReference type="SAM" id="MobiDB-lite"/>
    </source>
</evidence>
<feature type="compositionally biased region" description="Basic and acidic residues" evidence="8">
    <location>
        <begin position="67"/>
        <end position="83"/>
    </location>
</feature>
<feature type="region of interest" description="Disordered" evidence="8">
    <location>
        <begin position="1160"/>
        <end position="1194"/>
    </location>
</feature>
<evidence type="ECO:0000256" key="6">
    <source>
        <dbReference type="PROSITE-ProRule" id="PRU00175"/>
    </source>
</evidence>
<feature type="compositionally biased region" description="Basic and acidic residues" evidence="8">
    <location>
        <begin position="1297"/>
        <end position="1306"/>
    </location>
</feature>
<feature type="compositionally biased region" description="Gly residues" evidence="8">
    <location>
        <begin position="988"/>
        <end position="1014"/>
    </location>
</feature>
<comment type="similarity">
    <text evidence="1">Belongs to the CHFR family.</text>
</comment>
<feature type="compositionally biased region" description="Polar residues" evidence="8">
    <location>
        <begin position="1454"/>
        <end position="1476"/>
    </location>
</feature>
<feature type="compositionally biased region" description="Low complexity" evidence="8">
    <location>
        <begin position="1248"/>
        <end position="1269"/>
    </location>
</feature>
<keyword evidence="5" id="KW-0862">Zinc</keyword>
<dbReference type="PROSITE" id="PS50006">
    <property type="entry name" value="FHA_DOMAIN"/>
    <property type="match status" value="1"/>
</dbReference>
<keyword evidence="3" id="KW-0479">Metal-binding</keyword>
<evidence type="ECO:0000259" key="9">
    <source>
        <dbReference type="PROSITE" id="PS50006"/>
    </source>
</evidence>
<sequence length="1757" mass="192456">MNEANNRGRSRQRRNNNNGINAEDSENNNFILNDDGMFIDDNDSLEDECITPKDDEDNVNSRRKRTDRLNRNENKNMANERGESNNGSGSLGRGANNPHAQQQAHEQYGNRHPEGSNSSVLINGDLPNSGLPNSGLPNSGLPNSGLPNSGLPNSDLPNSDLPNDTAQSITGNTRNGLFVFNGDNILGGYDGIGGSGMRGVSQGLLDGVAAGVALNVGANVASNVASNIPANVVAGISGHMADGEGRKNDPLSHPHGGERDDVFVNGSSNYFVQNGVHAESNHADEVGDAREDAAVEQLEEHLEEHLEEQHEQYDQLSRENHANALMQGAQLSEVQARENIKKKDDEVERNMLHLVEHEQLNDELVVASILNNANLVDTSPFVNTLSSAVGGVPTGDSSLQGVGAQGSAVALPTGGLTVESFIQCLKRELTCPICLDYFYLPVTMNCGHTFCRYCIGHNKLNGKNCPLCRQALGHTVCINTIISNLVRIYNLRRKSIKIYKSIEIVNTVDEIWWNENFIKPQVSVPLFLRIFLNDMISVPVFFDDLTACIVDFFTVNNLWSKAKWVFNINDCKIFSELIGYDKDNKEVTNDRLHAWVENYITQNPSMCIRKDEKIILKIIQDRTHKIDSQFFDSSALPNRLPWDGGRHVKSLIHMPHSSVSLSHLIFVKAENNNIGVVDCGSTIGTMIKVNNNHVLKEGDIIHIGDRLEVTVSIDKNTAGMPYKGYVWDKKSNKVLDRHELNELMKEKGKEGGEDADRERAVNARENEVDAEQREEAGAEVGAEAGADPTAERPQERIPEQAADRAADATDPANNGSEDNIPSYCENIESNLLIKFDFGTVKDEVTLKTEYIDPKGVVLGRGPYAQSSYKKLSVTNSNGYVSREHCLIYYDGTKPVGERWLLRDTSTLGTFLKIPPFSDPVALPVGSIFKAGQCKIEVCSRDSAQFAQHPARSISLLNANNRPNMGPPNPDDGRNNNNGSGNANNQNNSGGGGSGGGSAGGNGNSGGSGGGSGSGDGHERGSGGQSRGGNHHGSGRSNNRNQPNRGGMNHNLMFARCGERIDPSSNDSSSVESLRGYDYREQYHHHHHHHPLDEHNGGGGGYWVFNGSALRNDRRGRRSYNVPNNGNFASLPNRVTMARSNHDGSGGIGGISGSGCISGSNSACVSARGAHHQQQQHQNPLHQYQQYHHQPQQQQHNRDTYFYNYLQHRVSHQGNDEGLTNSNDGNENSDNENGNNGSPNGGIDDARNNDSANGANGPSGANGASGPSSSQNTRHHGSGSSTTNRYNGHMSRHHGGHTNRDGYDRANRRSHGNNLLNEMLSVNAERSRMHREGYYNAPLGSSFVDVSYGEVVPQRHFHHASHNGSLYVHGMCRINPVVCSAPTAGANLFRSNSFKSCQRGRVQYVEASPSRYHRGGINRRHQMEVRRDEEGEDPNGESHQSGDSNDEGLLLNGGVVNQFQRSNDSIVPYKNTRSTSSCERKMSMHPHKKSNKGGNDVVDARKGLVYWSPVSEGCWNVVNERDFLGNNVSSDLACSACGRRGNYCKPESVYKKKRHHAETFMYSSLSTVEEEEEERGNSLTEGENLSGGAKADEQGESGIQDEEDHCDGRSDSNLDGSCGLSCDPCRDASREDDVSTKNINTTAAQTGIFNEIEPLKLIYDYIHGIGTNEFDSSGINRRLIWEENEEMMNLLNSSNVKTKKINSLNIFPMVHLPLHHVEHRQAEEDPLEGKENTKRVLHTESDISCEHNGMLPSIKMSN</sequence>
<proteinExistence type="inferred from homology"/>
<evidence type="ECO:0000313" key="12">
    <source>
        <dbReference type="Proteomes" id="UP000220605"/>
    </source>
</evidence>
<dbReference type="InterPro" id="IPR013083">
    <property type="entry name" value="Znf_RING/FYVE/PHD"/>
</dbReference>
<dbReference type="SUPFAM" id="SSF57850">
    <property type="entry name" value="RING/U-box"/>
    <property type="match status" value="1"/>
</dbReference>
<dbReference type="InterPro" id="IPR027370">
    <property type="entry name" value="Znf-RING_euk"/>
</dbReference>
<dbReference type="VEuPathDB" id="PlasmoDB:PVW1_130011100"/>
<feature type="region of interest" description="Disordered" evidence="8">
    <location>
        <begin position="744"/>
        <end position="821"/>
    </location>
</feature>
<feature type="compositionally biased region" description="Low complexity" evidence="8">
    <location>
        <begin position="974"/>
        <end position="987"/>
    </location>
</feature>
<dbReference type="SMART" id="SM00240">
    <property type="entry name" value="FHA"/>
    <property type="match status" value="2"/>
</dbReference>
<feature type="domain" description="RING-type" evidence="10">
    <location>
        <begin position="431"/>
        <end position="469"/>
    </location>
</feature>
<feature type="compositionally biased region" description="Acidic residues" evidence="8">
    <location>
        <begin position="37"/>
        <end position="58"/>
    </location>
</feature>
<reference evidence="12" key="1">
    <citation type="submission" date="2016-07" db="EMBL/GenBank/DDBJ databases">
        <authorList>
            <consortium name="Pathogen Informatics"/>
        </authorList>
    </citation>
    <scope>NUCLEOTIDE SEQUENCE [LARGE SCALE GENOMIC DNA]</scope>
</reference>
<dbReference type="Gene3D" id="2.60.200.20">
    <property type="match status" value="2"/>
</dbReference>
<evidence type="ECO:0000256" key="2">
    <source>
        <dbReference type="ARBA" id="ARBA00017908"/>
    </source>
</evidence>
<dbReference type="PANTHER" id="PTHR23327">
    <property type="entry name" value="RING FINGER PROTEIN 127"/>
    <property type="match status" value="1"/>
</dbReference>
<gene>
    <name evidence="11" type="ORF">PVP01_1304600</name>
</gene>
<dbReference type="VEuPathDB" id="PlasmoDB:PVX_084305"/>
<accession>A0A565A2H4</accession>
<feature type="region of interest" description="Disordered" evidence="8">
    <location>
        <begin position="1"/>
        <end position="174"/>
    </location>
</feature>
<dbReference type="OrthoDB" id="6105938at2759"/>
<evidence type="ECO:0000259" key="10">
    <source>
        <dbReference type="PROSITE" id="PS50089"/>
    </source>
</evidence>
<dbReference type="VEuPathDB" id="PlasmoDB:PVPAM_130019800"/>
<dbReference type="VEuPathDB" id="PlasmoDB:PVP01_1304600"/>
<dbReference type="InterPro" id="IPR017907">
    <property type="entry name" value="Znf_RING_CS"/>
</dbReference>
<dbReference type="PROSITE" id="PS50089">
    <property type="entry name" value="ZF_RING_2"/>
    <property type="match status" value="1"/>
</dbReference>
<dbReference type="InterPro" id="IPR001841">
    <property type="entry name" value="Znf_RING"/>
</dbReference>
<dbReference type="SMART" id="SM00184">
    <property type="entry name" value="RING"/>
    <property type="match status" value="1"/>
</dbReference>
<dbReference type="InterPro" id="IPR000253">
    <property type="entry name" value="FHA_dom"/>
</dbReference>
<keyword evidence="4 6" id="KW-0863">Zinc-finger</keyword>
<feature type="region of interest" description="Disordered" evidence="8">
    <location>
        <begin position="241"/>
        <end position="260"/>
    </location>
</feature>